<comment type="caution">
    <text evidence="9">The sequence shown here is derived from an EMBL/GenBank/DDBJ whole genome shotgun (WGS) entry which is preliminary data.</text>
</comment>
<evidence type="ECO:0000259" key="8">
    <source>
        <dbReference type="PROSITE" id="PS50850"/>
    </source>
</evidence>
<dbReference type="InParanoid" id="A0A1Y2AU19"/>
<comment type="subcellular location">
    <subcellularLocation>
        <location evidence="1">Membrane</location>
        <topology evidence="1">Multi-pass membrane protein</topology>
    </subcellularLocation>
</comment>
<dbReference type="InterPro" id="IPR020846">
    <property type="entry name" value="MFS_dom"/>
</dbReference>
<evidence type="ECO:0000256" key="6">
    <source>
        <dbReference type="SAM" id="MobiDB-lite"/>
    </source>
</evidence>
<keyword evidence="10" id="KW-1185">Reference proteome</keyword>
<feature type="transmembrane region" description="Helical" evidence="7">
    <location>
        <begin position="29"/>
        <end position="51"/>
    </location>
</feature>
<feature type="transmembrane region" description="Helical" evidence="7">
    <location>
        <begin position="289"/>
        <end position="308"/>
    </location>
</feature>
<keyword evidence="5 7" id="KW-0472">Membrane</keyword>
<dbReference type="SUPFAM" id="SSF103473">
    <property type="entry name" value="MFS general substrate transporter"/>
    <property type="match status" value="1"/>
</dbReference>
<dbReference type="GO" id="GO:0016020">
    <property type="term" value="C:membrane"/>
    <property type="evidence" value="ECO:0007669"/>
    <property type="project" value="UniProtKB-SubCell"/>
</dbReference>
<feature type="transmembrane region" description="Helical" evidence="7">
    <location>
        <begin position="340"/>
        <end position="363"/>
    </location>
</feature>
<dbReference type="GO" id="GO:0022857">
    <property type="term" value="F:transmembrane transporter activity"/>
    <property type="evidence" value="ECO:0007669"/>
    <property type="project" value="InterPro"/>
</dbReference>
<organism evidence="9 10">
    <name type="scientific">Naematelia encephala</name>
    <dbReference type="NCBI Taxonomy" id="71784"/>
    <lineage>
        <taxon>Eukaryota</taxon>
        <taxon>Fungi</taxon>
        <taxon>Dikarya</taxon>
        <taxon>Basidiomycota</taxon>
        <taxon>Agaricomycotina</taxon>
        <taxon>Tremellomycetes</taxon>
        <taxon>Tremellales</taxon>
        <taxon>Naemateliaceae</taxon>
        <taxon>Naematelia</taxon>
    </lineage>
</organism>
<dbReference type="PANTHER" id="PTHR43791:SF36">
    <property type="entry name" value="TRANSPORTER, PUTATIVE (AFU_ORTHOLOGUE AFUA_6G08340)-RELATED"/>
    <property type="match status" value="1"/>
</dbReference>
<evidence type="ECO:0000256" key="7">
    <source>
        <dbReference type="SAM" id="Phobius"/>
    </source>
</evidence>
<dbReference type="EMBL" id="MCFC01000057">
    <property type="protein sequence ID" value="ORY25435.1"/>
    <property type="molecule type" value="Genomic_DNA"/>
</dbReference>
<keyword evidence="2" id="KW-0813">Transport</keyword>
<feature type="transmembrane region" description="Helical" evidence="7">
    <location>
        <begin position="83"/>
        <end position="102"/>
    </location>
</feature>
<evidence type="ECO:0000256" key="3">
    <source>
        <dbReference type="ARBA" id="ARBA00022692"/>
    </source>
</evidence>
<feature type="compositionally biased region" description="Basic and acidic residues" evidence="6">
    <location>
        <begin position="415"/>
        <end position="433"/>
    </location>
</feature>
<feature type="transmembrane region" description="Helical" evidence="7">
    <location>
        <begin position="383"/>
        <end position="405"/>
    </location>
</feature>
<feature type="transmembrane region" description="Helical" evidence="7">
    <location>
        <begin position="258"/>
        <end position="277"/>
    </location>
</feature>
<evidence type="ECO:0000313" key="10">
    <source>
        <dbReference type="Proteomes" id="UP000193986"/>
    </source>
</evidence>
<evidence type="ECO:0000313" key="9">
    <source>
        <dbReference type="EMBL" id="ORY25435.1"/>
    </source>
</evidence>
<feature type="non-terminal residue" evidence="9">
    <location>
        <position position="1"/>
    </location>
</feature>
<feature type="domain" description="Major facilitator superfamily (MFS) profile" evidence="8">
    <location>
        <begin position="1"/>
        <end position="410"/>
    </location>
</feature>
<dbReference type="PROSITE" id="PS50850">
    <property type="entry name" value="MFS"/>
    <property type="match status" value="1"/>
</dbReference>
<dbReference type="PANTHER" id="PTHR43791">
    <property type="entry name" value="PERMEASE-RELATED"/>
    <property type="match status" value="1"/>
</dbReference>
<feature type="transmembrane region" description="Helical" evidence="7">
    <location>
        <begin position="150"/>
        <end position="173"/>
    </location>
</feature>
<dbReference type="Proteomes" id="UP000193986">
    <property type="component" value="Unassembled WGS sequence"/>
</dbReference>
<protein>
    <submittedName>
        <fullName evidence="9">Major facilitator superfamily domain-containing protein</fullName>
    </submittedName>
</protein>
<feature type="transmembrane region" description="Helical" evidence="7">
    <location>
        <begin position="114"/>
        <end position="138"/>
    </location>
</feature>
<feature type="transmembrane region" description="Helical" evidence="7">
    <location>
        <begin position="58"/>
        <end position="77"/>
    </location>
</feature>
<dbReference type="Pfam" id="PF07690">
    <property type="entry name" value="MFS_1"/>
    <property type="match status" value="1"/>
</dbReference>
<sequence length="455" mass="51105">FQIISYLLSMNKGTKWNVLKQLDMTTNQWAWNSTCWTIAAIIGEVPSNLLLKKTGVRLHFMRIVVLWSIMGACGAAAQNKSGLLVTRFLLGIFECGMYPGILSQLTYWYRRDEIAVRMIVVGGAAAFSGIFTALYAWGITYMNGVHGIAAWRWALLILSLCGVPVGAIVYFFLPTFPWEAKFLTERERAILQCRLPPAQAKRADANFDWPAIRKDLSDPLFWSFTGIQVFQGVGTYGLQFWLPSIITSFGFTTTQSSQLLNIPGAAVGLSVGIFFAWLSQRTLSIPRPVYIIGVISVTFTGFFCLAFVRNKPALYALTIIASSASSAFYAMLYPWRAQTLVGATSTAFVFSFQISAGQISGIIGRCGYLANFHHSRYAPRYTVPFMVCVGFQSLAVLSTLSAWYFSRNLEKISREETKQRRREEKEQKIEQKFEQTPAQNDDIVVEPRQLKEWGV</sequence>
<dbReference type="AlphaFoldDB" id="A0A1Y2AU19"/>
<keyword evidence="3 7" id="KW-0812">Transmembrane</keyword>
<name>A0A1Y2AU19_9TREE</name>
<gene>
    <name evidence="9" type="ORF">BCR39DRAFT_471360</name>
</gene>
<accession>A0A1Y2AU19</accession>
<feature type="region of interest" description="Disordered" evidence="6">
    <location>
        <begin position="415"/>
        <end position="442"/>
    </location>
</feature>
<dbReference type="OrthoDB" id="2962993at2759"/>
<feature type="transmembrane region" description="Helical" evidence="7">
    <location>
        <begin position="220"/>
        <end position="238"/>
    </location>
</feature>
<proteinExistence type="predicted"/>
<evidence type="ECO:0000256" key="5">
    <source>
        <dbReference type="ARBA" id="ARBA00023136"/>
    </source>
</evidence>
<keyword evidence="4 7" id="KW-1133">Transmembrane helix</keyword>
<feature type="transmembrane region" description="Helical" evidence="7">
    <location>
        <begin position="314"/>
        <end position="333"/>
    </location>
</feature>
<dbReference type="Gene3D" id="1.20.1250.20">
    <property type="entry name" value="MFS general substrate transporter like domains"/>
    <property type="match status" value="2"/>
</dbReference>
<evidence type="ECO:0000256" key="1">
    <source>
        <dbReference type="ARBA" id="ARBA00004141"/>
    </source>
</evidence>
<dbReference type="InterPro" id="IPR011701">
    <property type="entry name" value="MFS"/>
</dbReference>
<reference evidence="9 10" key="1">
    <citation type="submission" date="2016-07" db="EMBL/GenBank/DDBJ databases">
        <title>Pervasive Adenine N6-methylation of Active Genes in Fungi.</title>
        <authorList>
            <consortium name="DOE Joint Genome Institute"/>
            <person name="Mondo S.J."/>
            <person name="Dannebaum R.O."/>
            <person name="Kuo R.C."/>
            <person name="Labutti K."/>
            <person name="Haridas S."/>
            <person name="Kuo A."/>
            <person name="Salamov A."/>
            <person name="Ahrendt S.R."/>
            <person name="Lipzen A."/>
            <person name="Sullivan W."/>
            <person name="Andreopoulos W.B."/>
            <person name="Clum A."/>
            <person name="Lindquist E."/>
            <person name="Daum C."/>
            <person name="Ramamoorthy G.K."/>
            <person name="Gryganskyi A."/>
            <person name="Culley D."/>
            <person name="Magnuson J.K."/>
            <person name="James T.Y."/>
            <person name="O'Malley M.A."/>
            <person name="Stajich J.E."/>
            <person name="Spatafora J.W."/>
            <person name="Visel A."/>
            <person name="Grigoriev I.V."/>
        </authorList>
    </citation>
    <scope>NUCLEOTIDE SEQUENCE [LARGE SCALE GENOMIC DNA]</scope>
    <source>
        <strain evidence="9 10">68-887.2</strain>
    </source>
</reference>
<evidence type="ECO:0000256" key="2">
    <source>
        <dbReference type="ARBA" id="ARBA00022448"/>
    </source>
</evidence>
<dbReference type="InterPro" id="IPR036259">
    <property type="entry name" value="MFS_trans_sf"/>
</dbReference>
<evidence type="ECO:0000256" key="4">
    <source>
        <dbReference type="ARBA" id="ARBA00022989"/>
    </source>
</evidence>